<evidence type="ECO:0000313" key="7">
    <source>
        <dbReference type="Proteomes" id="UP000051861"/>
    </source>
</evidence>
<dbReference type="GO" id="GO:0016853">
    <property type="term" value="F:isomerase activity"/>
    <property type="evidence" value="ECO:0007669"/>
    <property type="project" value="UniProtKB-KW"/>
</dbReference>
<comment type="cofactor">
    <cofactor evidence="1">
        <name>adenosylcob(III)alamin</name>
        <dbReference type="ChEBI" id="CHEBI:18408"/>
    </cofactor>
</comment>
<feature type="domain" description="B12-binding" evidence="5">
    <location>
        <begin position="6"/>
        <end position="135"/>
    </location>
</feature>
<evidence type="ECO:0000256" key="4">
    <source>
        <dbReference type="ARBA" id="ARBA00023285"/>
    </source>
</evidence>
<dbReference type="GO" id="GO:0031419">
    <property type="term" value="F:cobalamin binding"/>
    <property type="evidence" value="ECO:0007669"/>
    <property type="project" value="UniProtKB-KW"/>
</dbReference>
<evidence type="ECO:0000256" key="3">
    <source>
        <dbReference type="ARBA" id="ARBA00023235"/>
    </source>
</evidence>
<dbReference type="GO" id="GO:0046872">
    <property type="term" value="F:metal ion binding"/>
    <property type="evidence" value="ECO:0007669"/>
    <property type="project" value="InterPro"/>
</dbReference>
<dbReference type="PATRIC" id="fig|1703775.3.peg.1489"/>
<dbReference type="EMBL" id="LIZX01000031">
    <property type="protein sequence ID" value="KPJ69141.1"/>
    <property type="molecule type" value="Genomic_DNA"/>
</dbReference>
<proteinExistence type="predicted"/>
<dbReference type="SUPFAM" id="SSF52242">
    <property type="entry name" value="Cobalamin (vitamin B12)-binding domain"/>
    <property type="match status" value="1"/>
</dbReference>
<gene>
    <name evidence="6" type="ORF">AMJ44_04590</name>
</gene>
<keyword evidence="3" id="KW-0413">Isomerase</keyword>
<dbReference type="SUPFAM" id="SSF51703">
    <property type="entry name" value="Cobalamin (vitamin B12)-dependent enzymes"/>
    <property type="match status" value="1"/>
</dbReference>
<accession>A0A0S7Y324</accession>
<organism evidence="6 7">
    <name type="scientific">candidate division WOR-1 bacterium DG_54_3</name>
    <dbReference type="NCBI Taxonomy" id="1703775"/>
    <lineage>
        <taxon>Bacteria</taxon>
        <taxon>Bacillati</taxon>
        <taxon>Saganbacteria</taxon>
    </lineage>
</organism>
<protein>
    <submittedName>
        <fullName evidence="6">Methionine synthase</fullName>
    </submittedName>
</protein>
<evidence type="ECO:0000256" key="1">
    <source>
        <dbReference type="ARBA" id="ARBA00001922"/>
    </source>
</evidence>
<reference evidence="6 7" key="1">
    <citation type="journal article" date="2015" name="Microbiome">
        <title>Genomic resolution of linkages in carbon, nitrogen, and sulfur cycling among widespread estuary sediment bacteria.</title>
        <authorList>
            <person name="Baker B.J."/>
            <person name="Lazar C.S."/>
            <person name="Teske A.P."/>
            <person name="Dick G.J."/>
        </authorList>
    </citation>
    <scope>NUCLEOTIDE SEQUENCE [LARGE SCALE GENOMIC DNA]</scope>
    <source>
        <strain evidence="6">DG_54_3</strain>
    </source>
</reference>
<name>A0A0S7Y324_UNCSA</name>
<dbReference type="AlphaFoldDB" id="A0A0S7Y324"/>
<dbReference type="Gene3D" id="3.20.20.240">
    <property type="entry name" value="Methylmalonyl-CoA mutase"/>
    <property type="match status" value="1"/>
</dbReference>
<evidence type="ECO:0000256" key="2">
    <source>
        <dbReference type="ARBA" id="ARBA00022628"/>
    </source>
</evidence>
<dbReference type="CDD" id="cd02065">
    <property type="entry name" value="B12-binding_like"/>
    <property type="match status" value="1"/>
</dbReference>
<evidence type="ECO:0000259" key="5">
    <source>
        <dbReference type="PROSITE" id="PS51332"/>
    </source>
</evidence>
<dbReference type="Proteomes" id="UP000051861">
    <property type="component" value="Unassembled WGS sequence"/>
</dbReference>
<keyword evidence="4" id="KW-0170">Cobalt</keyword>
<dbReference type="InterPro" id="IPR006158">
    <property type="entry name" value="Cobalamin-bd"/>
</dbReference>
<dbReference type="Gene3D" id="3.40.50.280">
    <property type="entry name" value="Cobalamin-binding domain"/>
    <property type="match status" value="1"/>
</dbReference>
<sequence>MTSNASKKILGASLGNCVHVAGILNFLKLAEHYGYETLFLGPAVSLERLNEAIREYNPHLVALSYRLTPKVLEKLLSSFKEDVGKNRWQDKTFVFGGTPPTAKVAQKTELFDAVFSGLEPLEQIISFLEGKIEEEKKDIIPPQALTERIEFNAPYPLLRHHFGQPSVEDTARGAKEIALSQALDILSIGPDQNAQESFFRPDEMKKEQDGAGGVPLRKAEELEAIYNATRCGNYPLLRCYSGTRDLIQWAEMSLQTINIAWGAIPLFWYNQLDGRSNRTLMESITENQKAMKWYAEHKIPLEVNESHHWSLRDAPDAVAAAAAFLAAYNAKKVGIAHYIAQYMFNTPSRTSPLMDLAKMLAKIELIESLHDKNFTSIRQTRTGLASLSPDPDVAKGQLSSSCLFQMVLEPKIIHVVGFCEGDHAATPEDVIESTKIAQGVIKSYSLGPPQMLNDPKLRDRKDVLVKEVKYLLQAIKDLSSGKEEDPWTDPKTLSQAVQTGLLDAPHLAGRPQAAGKIVTRIVDGACYAIDPQTGNPMSEKERISRILNK</sequence>
<dbReference type="Pfam" id="PF02310">
    <property type="entry name" value="B12-binding"/>
    <property type="match status" value="1"/>
</dbReference>
<comment type="caution">
    <text evidence="6">The sequence shown here is derived from an EMBL/GenBank/DDBJ whole genome shotgun (WGS) entry which is preliminary data.</text>
</comment>
<dbReference type="PROSITE" id="PS51332">
    <property type="entry name" value="B12_BINDING"/>
    <property type="match status" value="1"/>
</dbReference>
<keyword evidence="2" id="KW-0846">Cobalamin</keyword>
<evidence type="ECO:0000313" key="6">
    <source>
        <dbReference type="EMBL" id="KPJ69141.1"/>
    </source>
</evidence>
<dbReference type="InterPro" id="IPR036724">
    <property type="entry name" value="Cobalamin-bd_sf"/>
</dbReference>
<dbReference type="InterPro" id="IPR016176">
    <property type="entry name" value="Cbl-dep_enz_cat"/>
</dbReference>